<evidence type="ECO:0000313" key="4">
    <source>
        <dbReference type="EMBL" id="MBC2474774.1"/>
    </source>
</evidence>
<dbReference type="Pfam" id="PF00881">
    <property type="entry name" value="Nitroreductase"/>
    <property type="match status" value="1"/>
</dbReference>
<reference evidence="3" key="2">
    <citation type="submission" date="2016-02" db="EMBL/GenBank/DDBJ databases">
        <title>Genome sequence of Clostridium beijerinckii strain 59B.</title>
        <authorList>
            <person name="Little G.T."/>
            <person name="Minton N.P."/>
        </authorList>
    </citation>
    <scope>NUCLEOTIDE SEQUENCE</scope>
    <source>
        <strain evidence="3">NCIMB 14988</strain>
    </source>
</reference>
<dbReference type="InterPro" id="IPR029479">
    <property type="entry name" value="Nitroreductase"/>
</dbReference>
<dbReference type="PANTHER" id="PTHR23026">
    <property type="entry name" value="NADPH NITROREDUCTASE"/>
    <property type="match status" value="1"/>
</dbReference>
<reference evidence="4" key="4">
    <citation type="journal article" date="2022" name="Nat. Biotechnol.">
        <title>Carbon-negative production of acetone and isopropanol by gas fermentation at industrial pilot scale.</title>
        <authorList>
            <person name="Liew F.E."/>
            <person name="Nogle R."/>
            <person name="Abdalla T."/>
            <person name="Rasor B.J."/>
            <person name="Canter C."/>
            <person name="Jensen R.O."/>
            <person name="Wang L."/>
            <person name="Strutz J."/>
            <person name="Chirania P."/>
            <person name="De Tissera S."/>
            <person name="Mueller A.P."/>
            <person name="Ruan Z."/>
            <person name="Gao A."/>
            <person name="Tran L."/>
            <person name="Engle N.L."/>
            <person name="Bromley J.C."/>
            <person name="Daniell J."/>
            <person name="Conrado R."/>
            <person name="Tschaplinski T.J."/>
            <person name="Giannone R.J."/>
            <person name="Hettich R.L."/>
            <person name="Karim A.S."/>
            <person name="Simpson S.D."/>
            <person name="Brown S.D."/>
            <person name="Leang C."/>
            <person name="Jewett M.C."/>
            <person name="Kopke M."/>
        </authorList>
    </citation>
    <scope>NUCLEOTIDE SEQUENCE</scope>
    <source>
        <strain evidence="4">DJ015</strain>
    </source>
</reference>
<dbReference type="Proteomes" id="UP000031866">
    <property type="component" value="Chromosome"/>
</dbReference>
<keyword evidence="1" id="KW-0520">NAD</keyword>
<evidence type="ECO:0000256" key="1">
    <source>
        <dbReference type="ARBA" id="ARBA00023027"/>
    </source>
</evidence>
<dbReference type="OrthoDB" id="9783470at2"/>
<dbReference type="PANTHER" id="PTHR23026:SF125">
    <property type="entry name" value="OXYGEN-INSENSITIVE NAD(P)H NITROREDUCTASE"/>
    <property type="match status" value="1"/>
</dbReference>
<dbReference type="InterPro" id="IPR000415">
    <property type="entry name" value="Nitroreductase-like"/>
</dbReference>
<name>A0A0B5Q8Z1_CLOBE</name>
<reference evidence="5" key="1">
    <citation type="submission" date="2014-12" db="EMBL/GenBank/DDBJ databases">
        <title>Genome sequence of Clostridium beijerinckii strain 59B.</title>
        <authorList>
            <person name="Little G.T."/>
            <person name="Minton N.P."/>
        </authorList>
    </citation>
    <scope>NUCLEOTIDE SEQUENCE [LARGE SCALE GENOMIC DNA]</scope>
    <source>
        <strain evidence="5">59B</strain>
    </source>
</reference>
<dbReference type="GO" id="GO:0046256">
    <property type="term" value="P:2,4,6-trinitrotoluene catabolic process"/>
    <property type="evidence" value="ECO:0007669"/>
    <property type="project" value="TreeGrafter"/>
</dbReference>
<gene>
    <name evidence="4" type="ORF">HGI39_08670</name>
    <name evidence="3" type="ORF">LF65_00798</name>
</gene>
<evidence type="ECO:0000259" key="2">
    <source>
        <dbReference type="Pfam" id="PF00881"/>
    </source>
</evidence>
<dbReference type="InterPro" id="IPR050627">
    <property type="entry name" value="Nitroreductase/BluB"/>
</dbReference>
<dbReference type="KEGG" id="cbei:LF65_00798"/>
<dbReference type="SUPFAM" id="SSF55469">
    <property type="entry name" value="FMN-dependent nitroreductase-like"/>
    <property type="match status" value="1"/>
</dbReference>
<sequence>MENVIENIKSRRSIRKYKEEQIKDEELFTILDSAKHAPSGGNSQTWQFTVVQNKEILLELNGYIKEAFEKLEVDENTYKSKKAGKVASKKDDYNFYYNAPTLIIVSNESNYSNAMADSACAIENMLLTANYLELGACWINQLTWFDNDENVRKLLTRLGISEKHKVCGSICIGYIDGIKPEKKILKENTVTIIR</sequence>
<reference evidence="4" key="3">
    <citation type="submission" date="2020-04" db="EMBL/GenBank/DDBJ databases">
        <authorList>
            <person name="Brown S."/>
        </authorList>
    </citation>
    <scope>NUCLEOTIDE SEQUENCE</scope>
    <source>
        <strain evidence="4">DJ015</strain>
    </source>
</reference>
<organism evidence="3 5">
    <name type="scientific">Clostridium beijerinckii</name>
    <name type="common">Clostridium MP</name>
    <dbReference type="NCBI Taxonomy" id="1520"/>
    <lineage>
        <taxon>Bacteria</taxon>
        <taxon>Bacillati</taxon>
        <taxon>Bacillota</taxon>
        <taxon>Clostridia</taxon>
        <taxon>Eubacteriales</taxon>
        <taxon>Clostridiaceae</taxon>
        <taxon>Clostridium</taxon>
    </lineage>
</organism>
<evidence type="ECO:0000313" key="5">
    <source>
        <dbReference type="Proteomes" id="UP000031866"/>
    </source>
</evidence>
<dbReference type="GO" id="GO:0046857">
    <property type="term" value="F:oxidoreductase activity, acting on other nitrogenous compounds as donors, with NAD or NADP as acceptor"/>
    <property type="evidence" value="ECO:0007669"/>
    <property type="project" value="TreeGrafter"/>
</dbReference>
<dbReference type="CDD" id="cd02136">
    <property type="entry name" value="PnbA_NfnB-like"/>
    <property type="match status" value="1"/>
</dbReference>
<dbReference type="AlphaFoldDB" id="A0A0B5Q8Z1"/>
<dbReference type="Gene3D" id="3.40.109.10">
    <property type="entry name" value="NADH Oxidase"/>
    <property type="match status" value="1"/>
</dbReference>
<dbReference type="EMBL" id="CP010086">
    <property type="protein sequence ID" value="AJG97425.1"/>
    <property type="molecule type" value="Genomic_DNA"/>
</dbReference>
<dbReference type="Proteomes" id="UP001194098">
    <property type="component" value="Unassembled WGS sequence"/>
</dbReference>
<dbReference type="STRING" id="1520.LF65_00798"/>
<accession>A0A0B5Q8Z1</accession>
<evidence type="ECO:0000313" key="3">
    <source>
        <dbReference type="EMBL" id="AJG97425.1"/>
    </source>
</evidence>
<feature type="domain" description="Nitroreductase" evidence="2">
    <location>
        <begin position="8"/>
        <end position="174"/>
    </location>
</feature>
<dbReference type="RefSeq" id="WP_041894245.1">
    <property type="nucleotide sequence ID" value="NZ_CP010086.2"/>
</dbReference>
<proteinExistence type="predicted"/>
<dbReference type="GO" id="GO:0005829">
    <property type="term" value="C:cytosol"/>
    <property type="evidence" value="ECO:0007669"/>
    <property type="project" value="TreeGrafter"/>
</dbReference>
<dbReference type="EMBL" id="JABAGV010000017">
    <property type="protein sequence ID" value="MBC2474774.1"/>
    <property type="molecule type" value="Genomic_DNA"/>
</dbReference>
<protein>
    <submittedName>
        <fullName evidence="3 4">Nitroreductase</fullName>
    </submittedName>
</protein>